<keyword evidence="6 14" id="KW-0812">Transmembrane</keyword>
<evidence type="ECO:0000256" key="8">
    <source>
        <dbReference type="ARBA" id="ARBA00022824"/>
    </source>
</evidence>
<dbReference type="OrthoDB" id="5311848at2759"/>
<feature type="chain" id="PRO_5009664678" description="Karyogamy protein 5" evidence="15">
    <location>
        <begin position="19"/>
        <end position="550"/>
    </location>
</feature>
<evidence type="ECO:0000256" key="13">
    <source>
        <dbReference type="SAM" id="MobiDB-lite"/>
    </source>
</evidence>
<feature type="signal peptide" evidence="15">
    <location>
        <begin position="1"/>
        <end position="18"/>
    </location>
</feature>
<comment type="subcellular location">
    <subcellularLocation>
        <location evidence="3">Endoplasmic reticulum membrane</location>
    </subcellularLocation>
    <subcellularLocation>
        <location evidence="2">Nucleus membrane</location>
    </subcellularLocation>
</comment>
<dbReference type="AlphaFoldDB" id="A0A1K0H8V5"/>
<keyword evidence="12" id="KW-0539">Nucleus</keyword>
<comment type="similarity">
    <text evidence="4">Belongs to the KAR5 family.</text>
</comment>
<proteinExistence type="inferred from homology"/>
<evidence type="ECO:0000256" key="12">
    <source>
        <dbReference type="ARBA" id="ARBA00023242"/>
    </source>
</evidence>
<keyword evidence="11" id="KW-0325">Glycoprotein</keyword>
<feature type="transmembrane region" description="Helical" evidence="14">
    <location>
        <begin position="447"/>
        <end position="470"/>
    </location>
</feature>
<keyword evidence="8" id="KW-0256">Endoplasmic reticulum</keyword>
<feature type="compositionally biased region" description="Basic and acidic residues" evidence="13">
    <location>
        <begin position="530"/>
        <end position="540"/>
    </location>
</feature>
<dbReference type="EMBL" id="LT558130">
    <property type="protein sequence ID" value="SAM84444.1"/>
    <property type="molecule type" value="Genomic_DNA"/>
</dbReference>
<dbReference type="InterPro" id="IPR007292">
    <property type="entry name" value="Nuclear_fusion_Kar5"/>
</dbReference>
<dbReference type="PANTHER" id="PTHR28012">
    <property type="entry name" value="NUCLEAR FUSION PROTEIN KAR5"/>
    <property type="match status" value="1"/>
</dbReference>
<evidence type="ECO:0000256" key="4">
    <source>
        <dbReference type="ARBA" id="ARBA00010473"/>
    </source>
</evidence>
<evidence type="ECO:0000256" key="3">
    <source>
        <dbReference type="ARBA" id="ARBA00004586"/>
    </source>
</evidence>
<keyword evidence="9 14" id="KW-1133">Transmembrane helix</keyword>
<evidence type="ECO:0000313" key="16">
    <source>
        <dbReference type="EMBL" id="SAM84444.1"/>
    </source>
</evidence>
<gene>
    <name evidence="16" type="ORF">UBRO_05697</name>
</gene>
<evidence type="ECO:0008006" key="18">
    <source>
        <dbReference type="Google" id="ProtNLM"/>
    </source>
</evidence>
<protein>
    <recommendedName>
        <fullName evidence="18">Karyogamy protein 5</fullName>
    </recommendedName>
</protein>
<dbReference type="GO" id="GO:0031965">
    <property type="term" value="C:nuclear membrane"/>
    <property type="evidence" value="ECO:0007669"/>
    <property type="project" value="UniProtKB-SubCell"/>
</dbReference>
<sequence>MRFSMLAALLSTLTSILAFPGLNRLRSTDLPAQPPSVSNLDALGLSSTQRQALFSITDSPTTDYSGQQCYSHIYDQVKQGCAREADMEPRERMLASVLLTICDLRASNQSVPLECSTTVEDSSLATCVEALSRSIRHWSSYAGYLREIPQLCSSLQRWRDTELYQAATREKVKLIKMWREKLEDVGMANEVERGERGRWMGEVSGLAVRLREDLQSLLDQLRGSLERYGEQEKGLVELMQNLEPHLREITLSLMGELADASRLHMEEMSLQLQQVSTRHGDLLGQAMNQHLSKATVAIENGLVAPMQAAQGLVAHLDAHTDALQLALHDQHDLVGTLASASEAMVDRQQLHEQQLVNELNALRQVHEGLSSIGNEMNDTHAQLGLLLRSHHSAPSFLYNTVFVVERLVLWALGEVGHRSGLDDLNLSAWRCFRWLVLFWPLSLKLRAVAMATVSIVKSLLAGMVLLFMLLRGCLRPLYMLLLGLGTKQPLTRKEGVEDGAEVRMDLEGQLSSSWCVVSPRSIASRSIQPFEHRHQHDSPRRSRVHCPSAV</sequence>
<evidence type="ECO:0000256" key="7">
    <source>
        <dbReference type="ARBA" id="ARBA00022729"/>
    </source>
</evidence>
<dbReference type="PANTHER" id="PTHR28012:SF1">
    <property type="entry name" value="NUCLEAR FUSION PROTEIN KAR5"/>
    <property type="match status" value="1"/>
</dbReference>
<dbReference type="Proteomes" id="UP000179920">
    <property type="component" value="Chromosome XIV"/>
</dbReference>
<name>A0A1K0H8V5_9BASI</name>
<dbReference type="GO" id="GO:0000742">
    <property type="term" value="P:karyogamy involved in conjugation with cellular fusion"/>
    <property type="evidence" value="ECO:0007669"/>
    <property type="project" value="InterPro"/>
</dbReference>
<evidence type="ECO:0000256" key="15">
    <source>
        <dbReference type="SAM" id="SignalP"/>
    </source>
</evidence>
<organism evidence="16 17">
    <name type="scientific">Ustilago bromivora</name>
    <dbReference type="NCBI Taxonomy" id="307758"/>
    <lineage>
        <taxon>Eukaryota</taxon>
        <taxon>Fungi</taxon>
        <taxon>Dikarya</taxon>
        <taxon>Basidiomycota</taxon>
        <taxon>Ustilaginomycotina</taxon>
        <taxon>Ustilaginomycetes</taxon>
        <taxon>Ustilaginales</taxon>
        <taxon>Ustilaginaceae</taxon>
        <taxon>Ustilago</taxon>
    </lineage>
</organism>
<evidence type="ECO:0000256" key="1">
    <source>
        <dbReference type="ARBA" id="ARBA00003389"/>
    </source>
</evidence>
<evidence type="ECO:0000256" key="6">
    <source>
        <dbReference type="ARBA" id="ARBA00022692"/>
    </source>
</evidence>
<keyword evidence="7 15" id="KW-0732">Signal</keyword>
<evidence type="ECO:0000256" key="9">
    <source>
        <dbReference type="ARBA" id="ARBA00022989"/>
    </source>
</evidence>
<keyword evidence="10 14" id="KW-0472">Membrane</keyword>
<evidence type="ECO:0000256" key="11">
    <source>
        <dbReference type="ARBA" id="ARBA00023180"/>
    </source>
</evidence>
<dbReference type="GO" id="GO:0005789">
    <property type="term" value="C:endoplasmic reticulum membrane"/>
    <property type="evidence" value="ECO:0007669"/>
    <property type="project" value="UniProtKB-SubCell"/>
</dbReference>
<evidence type="ECO:0000256" key="5">
    <source>
        <dbReference type="ARBA" id="ARBA00022459"/>
    </source>
</evidence>
<feature type="region of interest" description="Disordered" evidence="13">
    <location>
        <begin position="529"/>
        <end position="550"/>
    </location>
</feature>
<evidence type="ECO:0000313" key="17">
    <source>
        <dbReference type="Proteomes" id="UP000179920"/>
    </source>
</evidence>
<reference evidence="17" key="1">
    <citation type="submission" date="2016-04" db="EMBL/GenBank/DDBJ databases">
        <authorList>
            <person name="Guldener U."/>
            <person name="Guldener U."/>
        </authorList>
    </citation>
    <scope>NUCLEOTIDE SEQUENCE [LARGE SCALE GENOMIC DNA]</scope>
    <source>
        <strain evidence="17">UB2112</strain>
    </source>
</reference>
<evidence type="ECO:0000256" key="14">
    <source>
        <dbReference type="SAM" id="Phobius"/>
    </source>
</evidence>
<dbReference type="GO" id="GO:0048288">
    <property type="term" value="P:nuclear membrane fusion involved in karyogamy"/>
    <property type="evidence" value="ECO:0007669"/>
    <property type="project" value="InterPro"/>
</dbReference>
<comment type="function">
    <text evidence="1">Required for nuclear membrane fusion during karyogamy.</text>
</comment>
<keyword evidence="5" id="KW-0415">Karyogamy</keyword>
<evidence type="ECO:0000256" key="2">
    <source>
        <dbReference type="ARBA" id="ARBA00004126"/>
    </source>
</evidence>
<evidence type="ECO:0000256" key="10">
    <source>
        <dbReference type="ARBA" id="ARBA00023136"/>
    </source>
</evidence>
<accession>A0A1K0H8V5</accession>